<dbReference type="InterPro" id="IPR036390">
    <property type="entry name" value="WH_DNA-bd_sf"/>
</dbReference>
<protein>
    <submittedName>
        <fullName evidence="5">Transcriptional regulator, HxlR family</fullName>
    </submittedName>
</protein>
<gene>
    <name evidence="5" type="ORF">SAMN05661096_02363</name>
</gene>
<dbReference type="Gene3D" id="1.10.10.10">
    <property type="entry name" value="Winged helix-like DNA-binding domain superfamily/Winged helix DNA-binding domain"/>
    <property type="match status" value="1"/>
</dbReference>
<keyword evidence="2" id="KW-0238">DNA-binding</keyword>
<dbReference type="SUPFAM" id="SSF46785">
    <property type="entry name" value="Winged helix' DNA-binding domain"/>
    <property type="match status" value="1"/>
</dbReference>
<keyword evidence="6" id="KW-1185">Reference proteome</keyword>
<dbReference type="STRING" id="1028.SAMN05661096_02363"/>
<evidence type="ECO:0000256" key="3">
    <source>
        <dbReference type="ARBA" id="ARBA00023163"/>
    </source>
</evidence>
<dbReference type="InterPro" id="IPR036388">
    <property type="entry name" value="WH-like_DNA-bd_sf"/>
</dbReference>
<name>A0A1X7K5N8_9BACT</name>
<dbReference type="RefSeq" id="WP_245830854.1">
    <property type="nucleotide sequence ID" value="NZ_FXAW01000004.1"/>
</dbReference>
<dbReference type="EMBL" id="FXAW01000004">
    <property type="protein sequence ID" value="SMG35631.1"/>
    <property type="molecule type" value="Genomic_DNA"/>
</dbReference>
<evidence type="ECO:0000256" key="2">
    <source>
        <dbReference type="ARBA" id="ARBA00023125"/>
    </source>
</evidence>
<dbReference type="PROSITE" id="PS51118">
    <property type="entry name" value="HTH_HXLR"/>
    <property type="match status" value="1"/>
</dbReference>
<dbReference type="Proteomes" id="UP000193804">
    <property type="component" value="Unassembled WGS sequence"/>
</dbReference>
<evidence type="ECO:0000313" key="6">
    <source>
        <dbReference type="Proteomes" id="UP000193804"/>
    </source>
</evidence>
<evidence type="ECO:0000313" key="5">
    <source>
        <dbReference type="EMBL" id="SMG35631.1"/>
    </source>
</evidence>
<feature type="domain" description="HTH hxlR-type" evidence="4">
    <location>
        <begin position="12"/>
        <end position="110"/>
    </location>
</feature>
<accession>A0A1X7K5N8</accession>
<dbReference type="PANTHER" id="PTHR33204">
    <property type="entry name" value="TRANSCRIPTIONAL REGULATOR, MARR FAMILY"/>
    <property type="match status" value="1"/>
</dbReference>
<proteinExistence type="predicted"/>
<sequence>MTDKKIQITARCPIRTTMELLGGKWKLLIIQQLRTGDKRSHELKELLPDISEKMLFQELKSLLESGLISKKTESKKPPKVVYSITIIGEKTYPLLKSMRDFALEYEAFIDHNI</sequence>
<keyword evidence="1" id="KW-0805">Transcription regulation</keyword>
<keyword evidence="3" id="KW-0804">Transcription</keyword>
<reference evidence="6" key="1">
    <citation type="submission" date="2017-04" db="EMBL/GenBank/DDBJ databases">
        <authorList>
            <person name="Varghese N."/>
            <person name="Submissions S."/>
        </authorList>
    </citation>
    <scope>NUCLEOTIDE SEQUENCE [LARGE SCALE GENOMIC DNA]</scope>
    <source>
        <strain evidence="6">DSM 4125</strain>
    </source>
</reference>
<dbReference type="InterPro" id="IPR002577">
    <property type="entry name" value="HTH_HxlR"/>
</dbReference>
<dbReference type="AlphaFoldDB" id="A0A1X7K5N8"/>
<dbReference type="GO" id="GO:0003677">
    <property type="term" value="F:DNA binding"/>
    <property type="evidence" value="ECO:0007669"/>
    <property type="project" value="UniProtKB-KW"/>
</dbReference>
<organism evidence="5 6">
    <name type="scientific">Marivirga sericea</name>
    <dbReference type="NCBI Taxonomy" id="1028"/>
    <lineage>
        <taxon>Bacteria</taxon>
        <taxon>Pseudomonadati</taxon>
        <taxon>Bacteroidota</taxon>
        <taxon>Cytophagia</taxon>
        <taxon>Cytophagales</taxon>
        <taxon>Marivirgaceae</taxon>
        <taxon>Marivirga</taxon>
    </lineage>
</organism>
<evidence type="ECO:0000256" key="1">
    <source>
        <dbReference type="ARBA" id="ARBA00023015"/>
    </source>
</evidence>
<evidence type="ECO:0000259" key="4">
    <source>
        <dbReference type="PROSITE" id="PS51118"/>
    </source>
</evidence>
<dbReference type="Pfam" id="PF01638">
    <property type="entry name" value="HxlR"/>
    <property type="match status" value="1"/>
</dbReference>